<gene>
    <name evidence="2" type="ORF">MM171A01725_0012</name>
    <name evidence="3" type="ORF">MM171B01943_0004</name>
</gene>
<protein>
    <submittedName>
        <fullName evidence="3">Uncharacterized protein</fullName>
    </submittedName>
</protein>
<reference evidence="3" key="1">
    <citation type="submission" date="2020-03" db="EMBL/GenBank/DDBJ databases">
        <title>The deep terrestrial virosphere.</title>
        <authorList>
            <person name="Holmfeldt K."/>
            <person name="Nilsson E."/>
            <person name="Simone D."/>
            <person name="Lopez-Fernandez M."/>
            <person name="Wu X."/>
            <person name="de Brujin I."/>
            <person name="Lundin D."/>
            <person name="Andersson A."/>
            <person name="Bertilsson S."/>
            <person name="Dopson M."/>
        </authorList>
    </citation>
    <scope>NUCLEOTIDE SEQUENCE</scope>
    <source>
        <strain evidence="2">MM171A01725</strain>
        <strain evidence="3">MM171B01943</strain>
    </source>
</reference>
<dbReference type="AlphaFoldDB" id="A0A6M3M2G9"/>
<organism evidence="3">
    <name type="scientific">viral metagenome</name>
    <dbReference type="NCBI Taxonomy" id="1070528"/>
    <lineage>
        <taxon>unclassified sequences</taxon>
        <taxon>metagenomes</taxon>
        <taxon>organismal metagenomes</taxon>
    </lineage>
</organism>
<name>A0A6M3M2G9_9ZZZZ</name>
<keyword evidence="1" id="KW-1133">Transmembrane helix</keyword>
<dbReference type="EMBL" id="MT143736">
    <property type="protein sequence ID" value="QJB01817.1"/>
    <property type="molecule type" value="Genomic_DNA"/>
</dbReference>
<accession>A0A6M3M2G9</accession>
<keyword evidence="1" id="KW-0472">Membrane</keyword>
<keyword evidence="1" id="KW-0812">Transmembrane</keyword>
<proteinExistence type="predicted"/>
<dbReference type="EMBL" id="MT143587">
    <property type="protein sequence ID" value="QJA98522.1"/>
    <property type="molecule type" value="Genomic_DNA"/>
</dbReference>
<feature type="transmembrane region" description="Helical" evidence="1">
    <location>
        <begin position="20"/>
        <end position="42"/>
    </location>
</feature>
<evidence type="ECO:0000313" key="3">
    <source>
        <dbReference type="EMBL" id="QJB01817.1"/>
    </source>
</evidence>
<evidence type="ECO:0000313" key="2">
    <source>
        <dbReference type="EMBL" id="QJA98522.1"/>
    </source>
</evidence>
<sequence>MLLANKEGIVVPGPIVNMAAAAPAGAVVVFTVPVLANQLIGLKSLKVLKVMLHNNAAGNTTVLLGNGGAGVGIPAILPALDSFNGLTSTYVVEVDFPEVESFADICAWPAALAVAGTIDIQLEVAVIG</sequence>
<evidence type="ECO:0000256" key="1">
    <source>
        <dbReference type="SAM" id="Phobius"/>
    </source>
</evidence>